<dbReference type="EMBL" id="JALNTZ010000007">
    <property type="protein sequence ID" value="KAJ3646742.1"/>
    <property type="molecule type" value="Genomic_DNA"/>
</dbReference>
<gene>
    <name evidence="2" type="ORF">Zmor_024316</name>
</gene>
<protein>
    <submittedName>
        <fullName evidence="2">Uncharacterized protein</fullName>
    </submittedName>
</protein>
<reference evidence="2" key="1">
    <citation type="journal article" date="2023" name="G3 (Bethesda)">
        <title>Whole genome assemblies of Zophobas morio and Tenebrio molitor.</title>
        <authorList>
            <person name="Kaur S."/>
            <person name="Stinson S.A."/>
            <person name="diCenzo G.C."/>
        </authorList>
    </citation>
    <scope>NUCLEOTIDE SEQUENCE</scope>
    <source>
        <strain evidence="2">QUZm001</strain>
    </source>
</reference>
<feature type="region of interest" description="Disordered" evidence="1">
    <location>
        <begin position="94"/>
        <end position="115"/>
    </location>
</feature>
<feature type="compositionally biased region" description="Acidic residues" evidence="1">
    <location>
        <begin position="94"/>
        <end position="107"/>
    </location>
</feature>
<dbReference type="Proteomes" id="UP001168821">
    <property type="component" value="Unassembled WGS sequence"/>
</dbReference>
<proteinExistence type="predicted"/>
<accession>A0AA38I0P4</accession>
<comment type="caution">
    <text evidence="2">The sequence shown here is derived from an EMBL/GenBank/DDBJ whole genome shotgun (WGS) entry which is preliminary data.</text>
</comment>
<dbReference type="AlphaFoldDB" id="A0AA38I0P4"/>
<name>A0AA38I0P4_9CUCU</name>
<evidence type="ECO:0000313" key="3">
    <source>
        <dbReference type="Proteomes" id="UP001168821"/>
    </source>
</evidence>
<keyword evidence="3" id="KW-1185">Reference proteome</keyword>
<sequence>MSDTMCTMRVKGKPFLMPFQAIIQANNALKLLFNDLKDNFALNYSNILTYRLNQNVLEHFFGQMRSKGALYDHPDALDLRYRLRNFILGRNEDSMSEEANVEEDDTPDSPINNIG</sequence>
<evidence type="ECO:0000313" key="2">
    <source>
        <dbReference type="EMBL" id="KAJ3646742.1"/>
    </source>
</evidence>
<evidence type="ECO:0000256" key="1">
    <source>
        <dbReference type="SAM" id="MobiDB-lite"/>
    </source>
</evidence>
<organism evidence="2 3">
    <name type="scientific">Zophobas morio</name>
    <dbReference type="NCBI Taxonomy" id="2755281"/>
    <lineage>
        <taxon>Eukaryota</taxon>
        <taxon>Metazoa</taxon>
        <taxon>Ecdysozoa</taxon>
        <taxon>Arthropoda</taxon>
        <taxon>Hexapoda</taxon>
        <taxon>Insecta</taxon>
        <taxon>Pterygota</taxon>
        <taxon>Neoptera</taxon>
        <taxon>Endopterygota</taxon>
        <taxon>Coleoptera</taxon>
        <taxon>Polyphaga</taxon>
        <taxon>Cucujiformia</taxon>
        <taxon>Tenebrionidae</taxon>
        <taxon>Zophobas</taxon>
    </lineage>
</organism>